<comment type="subunit">
    <text evidence="8">Component of the Mediator complex.</text>
</comment>
<evidence type="ECO:0000256" key="7">
    <source>
        <dbReference type="ARBA" id="ARBA00032014"/>
    </source>
</evidence>
<evidence type="ECO:0000256" key="10">
    <source>
        <dbReference type="SAM" id="MobiDB-lite"/>
    </source>
</evidence>
<sequence>MASTAAESLSIQPWARTGGEDGALMDILARANFERGHFRDISEATLQEELATDGALELSESEDDDEEEEEEEEKEVEAGAVSSDGVRPTTREELYKAKYEMLGKVRAAEQEILMALDFVSLLVSKDVPKQGASTMSPFLKQAVPMGTLGTDLWQRMPADKAREAQDELLATEVKMEGLQQSADNLLGAANRLRDNVQKETEYWNQVLSISEEGWNVCRIPGQPNRLAVRFGFSESSPEFSRRGMAALISTSDGKITLERGVGSKPKSLRVVMRKGSRIVGTSKLPDSPDADDTTLAARIRYARDSLYDEELYHEMLRESRTLTSLGVHMSGSEIHFNRQAELDDSFDISMDLIALDEAPDIQYDPSSPQDRLAQMTVLAARLLLSQAHRDRLKKRSGVPPPMSDKRNDSKPLLPILRPLLSLVMHHRTVERLNAYLDLVASIVKTAKCELETQHARFELPQDAQSSTTESLISMLMQTWTSHVQLTVKNCEGGDESMTSTIETSLANNSSFGSAITLASSDADKHHFDDHEGLIGAADAKVASNLARGLLAVTDKHWVFEETEALLVKDTAAGEKSEAIWVALDSESKTLTLQSLKKKFFWTLGGEQSQESFAEAAAELLGPRKGR</sequence>
<accession>A0AAV9PD58</accession>
<evidence type="ECO:0000313" key="11">
    <source>
        <dbReference type="EMBL" id="KAK5169640.1"/>
    </source>
</evidence>
<gene>
    <name evidence="11" type="primary">SRB4</name>
    <name evidence="8" type="synonym">MED17</name>
    <name evidence="11" type="ORF">LTR77_005617</name>
</gene>
<dbReference type="GO" id="GO:0003712">
    <property type="term" value="F:transcription coregulator activity"/>
    <property type="evidence" value="ECO:0007669"/>
    <property type="project" value="InterPro"/>
</dbReference>
<comment type="function">
    <text evidence="8">Component of the Mediator complex, a coactivator involved in the regulated transcription of nearly all RNA polymerase II-dependent genes. Mediator functions as a bridge to convey information from gene-specific regulatory proteins to the basal RNA polymerase II transcription machinery. Mediator is recruited to promoters by direct interactions with regulatory proteins and serves as a scaffold for the assembly of a functional preinitiation complex with RNA polymerase II and the general transcription factors.</text>
</comment>
<evidence type="ECO:0000256" key="5">
    <source>
        <dbReference type="ARBA" id="ARBA00023163"/>
    </source>
</evidence>
<dbReference type="GO" id="GO:0006357">
    <property type="term" value="P:regulation of transcription by RNA polymerase II"/>
    <property type="evidence" value="ECO:0007669"/>
    <property type="project" value="InterPro"/>
</dbReference>
<feature type="compositionally biased region" description="Acidic residues" evidence="10">
    <location>
        <begin position="59"/>
        <end position="75"/>
    </location>
</feature>
<dbReference type="Proteomes" id="UP001337655">
    <property type="component" value="Unassembled WGS sequence"/>
</dbReference>
<comment type="similarity">
    <text evidence="2 8">Belongs to the Mediator complex subunit 17 family.</text>
</comment>
<evidence type="ECO:0000256" key="2">
    <source>
        <dbReference type="ARBA" id="ARBA00005635"/>
    </source>
</evidence>
<dbReference type="GO" id="GO:0016592">
    <property type="term" value="C:mediator complex"/>
    <property type="evidence" value="ECO:0007669"/>
    <property type="project" value="InterPro"/>
</dbReference>
<dbReference type="RefSeq" id="XP_064658986.1">
    <property type="nucleotide sequence ID" value="XM_064802861.1"/>
</dbReference>
<dbReference type="GO" id="GO:0070847">
    <property type="term" value="C:core mediator complex"/>
    <property type="evidence" value="ECO:0007669"/>
    <property type="project" value="TreeGrafter"/>
</dbReference>
<keyword evidence="6 8" id="KW-0539">Nucleus</keyword>
<keyword evidence="9" id="KW-0175">Coiled coil</keyword>
<feature type="coiled-coil region" evidence="9">
    <location>
        <begin position="161"/>
        <end position="195"/>
    </location>
</feature>
<feature type="region of interest" description="Disordered" evidence="10">
    <location>
        <begin position="391"/>
        <end position="410"/>
    </location>
</feature>
<evidence type="ECO:0000256" key="3">
    <source>
        <dbReference type="ARBA" id="ARBA00019610"/>
    </source>
</evidence>
<evidence type="ECO:0000256" key="8">
    <source>
        <dbReference type="RuleBase" id="RU364140"/>
    </source>
</evidence>
<evidence type="ECO:0000256" key="1">
    <source>
        <dbReference type="ARBA" id="ARBA00004123"/>
    </source>
</evidence>
<keyword evidence="4 8" id="KW-0805">Transcription regulation</keyword>
<evidence type="ECO:0000256" key="9">
    <source>
        <dbReference type="SAM" id="Coils"/>
    </source>
</evidence>
<protein>
    <recommendedName>
        <fullName evidence="3 8">Mediator of RNA polymerase II transcription subunit 17</fullName>
    </recommendedName>
    <alternativeName>
        <fullName evidence="7 8">Mediator complex subunit 17</fullName>
    </alternativeName>
</protein>
<dbReference type="InterPro" id="IPR019313">
    <property type="entry name" value="Mediator_Med17"/>
</dbReference>
<keyword evidence="5 8" id="KW-0804">Transcription</keyword>
<proteinExistence type="inferred from homology"/>
<keyword evidence="8" id="KW-0010">Activator</keyword>
<dbReference type="Gene3D" id="6.10.250.2620">
    <property type="match status" value="1"/>
</dbReference>
<dbReference type="PANTHER" id="PTHR13114">
    <property type="entry name" value="MEDIATOR OF RNA POLYMERASE II TRANSCRIPTION SUBUNIT 17"/>
    <property type="match status" value="1"/>
</dbReference>
<evidence type="ECO:0000256" key="6">
    <source>
        <dbReference type="ARBA" id="ARBA00023242"/>
    </source>
</evidence>
<comment type="subcellular location">
    <subcellularLocation>
        <location evidence="1 8">Nucleus</location>
    </subcellularLocation>
</comment>
<organism evidence="11 12">
    <name type="scientific">Saxophila tyrrhenica</name>
    <dbReference type="NCBI Taxonomy" id="1690608"/>
    <lineage>
        <taxon>Eukaryota</taxon>
        <taxon>Fungi</taxon>
        <taxon>Dikarya</taxon>
        <taxon>Ascomycota</taxon>
        <taxon>Pezizomycotina</taxon>
        <taxon>Dothideomycetes</taxon>
        <taxon>Dothideomycetidae</taxon>
        <taxon>Mycosphaerellales</taxon>
        <taxon>Extremaceae</taxon>
        <taxon>Saxophila</taxon>
    </lineage>
</organism>
<name>A0AAV9PD58_9PEZI</name>
<keyword evidence="12" id="KW-1185">Reference proteome</keyword>
<dbReference type="PANTHER" id="PTHR13114:SF7">
    <property type="entry name" value="MEDIATOR OF RNA POLYMERASE II TRANSCRIPTION SUBUNIT 17"/>
    <property type="match status" value="1"/>
</dbReference>
<reference evidence="11 12" key="1">
    <citation type="submission" date="2023-08" db="EMBL/GenBank/DDBJ databases">
        <title>Black Yeasts Isolated from many extreme environments.</title>
        <authorList>
            <person name="Coleine C."/>
            <person name="Stajich J.E."/>
            <person name="Selbmann L."/>
        </authorList>
    </citation>
    <scope>NUCLEOTIDE SEQUENCE [LARGE SCALE GENOMIC DNA]</scope>
    <source>
        <strain evidence="11 12">CCFEE 5935</strain>
    </source>
</reference>
<comment type="caution">
    <text evidence="11">The sequence shown here is derived from an EMBL/GenBank/DDBJ whole genome shotgun (WGS) entry which is preliminary data.</text>
</comment>
<dbReference type="Pfam" id="PF10156">
    <property type="entry name" value="Med17"/>
    <property type="match status" value="1"/>
</dbReference>
<feature type="region of interest" description="Disordered" evidence="10">
    <location>
        <begin position="49"/>
        <end position="89"/>
    </location>
</feature>
<evidence type="ECO:0000256" key="4">
    <source>
        <dbReference type="ARBA" id="ARBA00023015"/>
    </source>
</evidence>
<dbReference type="GeneID" id="89926958"/>
<evidence type="ECO:0000313" key="12">
    <source>
        <dbReference type="Proteomes" id="UP001337655"/>
    </source>
</evidence>
<dbReference type="EMBL" id="JAVRRT010000008">
    <property type="protein sequence ID" value="KAK5169640.1"/>
    <property type="molecule type" value="Genomic_DNA"/>
</dbReference>
<dbReference type="AlphaFoldDB" id="A0AAV9PD58"/>